<dbReference type="RefSeq" id="WP_093939181.1">
    <property type="nucleotide sequence ID" value="NZ_NMQT01000189.1"/>
</dbReference>
<gene>
    <name evidence="1" type="ORF">CFP71_40455</name>
</gene>
<name>A0A229RCH0_9PSEU</name>
<dbReference type="OrthoDB" id="185939at2"/>
<keyword evidence="2" id="KW-1185">Reference proteome</keyword>
<sequence>MGFNLQAVVATQVVLSKLAGNTDAAHVVPLGQQLSLLPMTDELFDAVTDADAPRLGGFWKMPAGFDRRLADCSASGPVAYLEAEYFGGVGTQSAQVWDKGRVVLGPLHLEENQPTPPGGSPISQALRLLGVGKGDHHDEFEAIGLGRHRDTDGWIDLPAKG</sequence>
<comment type="caution">
    <text evidence="1">The sequence shown here is derived from an EMBL/GenBank/DDBJ whole genome shotgun (WGS) entry which is preliminary data.</text>
</comment>
<dbReference type="AlphaFoldDB" id="A0A229RCH0"/>
<organism evidence="1 2">
    <name type="scientific">Amycolatopsis thailandensis</name>
    <dbReference type="NCBI Taxonomy" id="589330"/>
    <lineage>
        <taxon>Bacteria</taxon>
        <taxon>Bacillati</taxon>
        <taxon>Actinomycetota</taxon>
        <taxon>Actinomycetes</taxon>
        <taxon>Pseudonocardiales</taxon>
        <taxon>Pseudonocardiaceae</taxon>
        <taxon>Amycolatopsis</taxon>
    </lineage>
</organism>
<dbReference type="Proteomes" id="UP000215223">
    <property type="component" value="Unassembled WGS sequence"/>
</dbReference>
<protein>
    <submittedName>
        <fullName evidence="1">Uncharacterized protein</fullName>
    </submittedName>
</protein>
<evidence type="ECO:0000313" key="1">
    <source>
        <dbReference type="EMBL" id="OXM44337.1"/>
    </source>
</evidence>
<accession>A0A229RCH0</accession>
<dbReference type="EMBL" id="NMQT01000189">
    <property type="protein sequence ID" value="OXM44337.1"/>
    <property type="molecule type" value="Genomic_DNA"/>
</dbReference>
<evidence type="ECO:0000313" key="2">
    <source>
        <dbReference type="Proteomes" id="UP000215223"/>
    </source>
</evidence>
<proteinExistence type="predicted"/>
<reference evidence="1 2" key="1">
    <citation type="submission" date="2017-07" db="EMBL/GenBank/DDBJ databases">
        <title>Amycolatopsis thailandensis Genome sequencing and assembly.</title>
        <authorList>
            <person name="Kaur N."/>
            <person name="Mayilraj S."/>
        </authorList>
    </citation>
    <scope>NUCLEOTIDE SEQUENCE [LARGE SCALE GENOMIC DNA]</scope>
    <source>
        <strain evidence="1 2">JCM 16380</strain>
    </source>
</reference>